<dbReference type="PANTHER" id="PTHR34148:SF1">
    <property type="entry name" value="ADENOSYLCOBINAMIDE-GDP RIBAZOLETRANSFERASE"/>
    <property type="match status" value="1"/>
</dbReference>
<dbReference type="InterPro" id="IPR003805">
    <property type="entry name" value="CobS"/>
</dbReference>
<comment type="cofactor">
    <cofactor evidence="1 19">
        <name>Mg(2+)</name>
        <dbReference type="ChEBI" id="CHEBI:18420"/>
    </cofactor>
</comment>
<dbReference type="UniPathway" id="UPA00148">
    <property type="reaction ID" value="UER00238"/>
</dbReference>
<dbReference type="AlphaFoldDB" id="A0A318F1T3"/>
<dbReference type="GO" id="GO:0008818">
    <property type="term" value="F:cobalamin 5'-phosphate synthase activity"/>
    <property type="evidence" value="ECO:0007669"/>
    <property type="project" value="UniProtKB-UniRule"/>
</dbReference>
<comment type="catalytic activity">
    <reaction evidence="18 19">
        <text>alpha-ribazole 5'-phosphate + adenosylcob(III)inamide-GDP = adenosylcob(III)alamin 5'-phosphate + GMP + H(+)</text>
        <dbReference type="Rhea" id="RHEA:23560"/>
        <dbReference type="ChEBI" id="CHEBI:15378"/>
        <dbReference type="ChEBI" id="CHEBI:57918"/>
        <dbReference type="ChEBI" id="CHEBI:58115"/>
        <dbReference type="ChEBI" id="CHEBI:60487"/>
        <dbReference type="ChEBI" id="CHEBI:60493"/>
        <dbReference type="EC" id="2.7.8.26"/>
    </reaction>
</comment>
<keyword evidence="9 19" id="KW-0808">Transferase</keyword>
<comment type="pathway">
    <text evidence="3 19">Cofactor biosynthesis; adenosylcobalamin biosynthesis; adenosylcobalamin from cob(II)yrinate a,c-diamide: step 7/7.</text>
</comment>
<evidence type="ECO:0000256" key="12">
    <source>
        <dbReference type="ARBA" id="ARBA00022989"/>
    </source>
</evidence>
<gene>
    <name evidence="19" type="primary">cobS</name>
    <name evidence="20" type="ORF">C8E03_101438</name>
</gene>
<evidence type="ECO:0000256" key="16">
    <source>
        <dbReference type="ARBA" id="ARBA00032853"/>
    </source>
</evidence>
<feature type="transmembrane region" description="Helical" evidence="19">
    <location>
        <begin position="179"/>
        <end position="212"/>
    </location>
</feature>
<evidence type="ECO:0000256" key="4">
    <source>
        <dbReference type="ARBA" id="ARBA00010561"/>
    </source>
</evidence>
<sequence length="253" mass="27984">MIWNGFKIAFSMYSKIPMPKTVWNEKNMRYSMCFFPFVGAVIGACIFLWNILCRYFDFGSMLCLSGYLVIPILITGGIHLDGFIDTQDALSSYQPQERKLEILKDSHIGAFALISSMVYFIIMGGVWSDLKQSSIPILAIGFVLSRALSGFSVVTFSCAKNSGLVHAFSDAAQKKTVRIVMIILIMCSAILLVLTGGVVGFCILLGAMLVFYLYRHMAYKQFGGITGDIAGWFLQSCELIMALSALIGQLIIH</sequence>
<comment type="catalytic activity">
    <reaction evidence="17 19">
        <text>alpha-ribazole + adenosylcob(III)inamide-GDP = adenosylcob(III)alamin + GMP + H(+)</text>
        <dbReference type="Rhea" id="RHEA:16049"/>
        <dbReference type="ChEBI" id="CHEBI:10329"/>
        <dbReference type="ChEBI" id="CHEBI:15378"/>
        <dbReference type="ChEBI" id="CHEBI:18408"/>
        <dbReference type="ChEBI" id="CHEBI:58115"/>
        <dbReference type="ChEBI" id="CHEBI:60487"/>
        <dbReference type="EC" id="2.7.8.26"/>
    </reaction>
</comment>
<dbReference type="Pfam" id="PF02654">
    <property type="entry name" value="CobS"/>
    <property type="match status" value="1"/>
</dbReference>
<dbReference type="EMBL" id="QICS01000001">
    <property type="protein sequence ID" value="PXV95808.1"/>
    <property type="molecule type" value="Genomic_DNA"/>
</dbReference>
<dbReference type="HAMAP" id="MF_00719">
    <property type="entry name" value="CobS"/>
    <property type="match status" value="1"/>
</dbReference>
<evidence type="ECO:0000256" key="14">
    <source>
        <dbReference type="ARBA" id="ARBA00025228"/>
    </source>
</evidence>
<evidence type="ECO:0000256" key="1">
    <source>
        <dbReference type="ARBA" id="ARBA00001946"/>
    </source>
</evidence>
<comment type="similarity">
    <text evidence="4 19">Belongs to the CobS family.</text>
</comment>
<evidence type="ECO:0000256" key="10">
    <source>
        <dbReference type="ARBA" id="ARBA00022692"/>
    </source>
</evidence>
<reference evidence="20 21" key="1">
    <citation type="submission" date="2018-05" db="EMBL/GenBank/DDBJ databases">
        <title>Genomic Encyclopedia of Type Strains, Phase IV (KMG-IV): sequencing the most valuable type-strain genomes for metagenomic binning, comparative biology and taxonomic classification.</title>
        <authorList>
            <person name="Goeker M."/>
        </authorList>
    </citation>
    <scope>NUCLEOTIDE SEQUENCE [LARGE SCALE GENOMIC DNA]</scope>
    <source>
        <strain evidence="20 21">DSM 28816</strain>
    </source>
</reference>
<name>A0A318F1T3_9FIRM</name>
<evidence type="ECO:0000256" key="18">
    <source>
        <dbReference type="ARBA" id="ARBA00049504"/>
    </source>
</evidence>
<evidence type="ECO:0000256" key="8">
    <source>
        <dbReference type="ARBA" id="ARBA00022573"/>
    </source>
</evidence>
<dbReference type="Proteomes" id="UP000247523">
    <property type="component" value="Unassembled WGS sequence"/>
</dbReference>
<dbReference type="GO" id="GO:0005886">
    <property type="term" value="C:plasma membrane"/>
    <property type="evidence" value="ECO:0007669"/>
    <property type="project" value="UniProtKB-SubCell"/>
</dbReference>
<dbReference type="GO" id="GO:0051073">
    <property type="term" value="F:adenosylcobinamide-GDP ribazoletransferase activity"/>
    <property type="evidence" value="ECO:0007669"/>
    <property type="project" value="UniProtKB-UniRule"/>
</dbReference>
<evidence type="ECO:0000256" key="15">
    <source>
        <dbReference type="ARBA" id="ARBA00032605"/>
    </source>
</evidence>
<dbReference type="GO" id="GO:0009236">
    <property type="term" value="P:cobalamin biosynthetic process"/>
    <property type="evidence" value="ECO:0007669"/>
    <property type="project" value="UniProtKB-UniRule"/>
</dbReference>
<organism evidence="20 21">
    <name type="scientific">Lachnotalea glycerini</name>
    <dbReference type="NCBI Taxonomy" id="1763509"/>
    <lineage>
        <taxon>Bacteria</taxon>
        <taxon>Bacillati</taxon>
        <taxon>Bacillota</taxon>
        <taxon>Clostridia</taxon>
        <taxon>Lachnospirales</taxon>
        <taxon>Lachnospiraceae</taxon>
        <taxon>Lachnotalea</taxon>
    </lineage>
</organism>
<evidence type="ECO:0000256" key="11">
    <source>
        <dbReference type="ARBA" id="ARBA00022842"/>
    </source>
</evidence>
<evidence type="ECO:0000256" key="7">
    <source>
        <dbReference type="ARBA" id="ARBA00022475"/>
    </source>
</evidence>
<evidence type="ECO:0000256" key="17">
    <source>
        <dbReference type="ARBA" id="ARBA00048623"/>
    </source>
</evidence>
<keyword evidence="13 19" id="KW-0472">Membrane</keyword>
<evidence type="ECO:0000256" key="13">
    <source>
        <dbReference type="ARBA" id="ARBA00023136"/>
    </source>
</evidence>
<dbReference type="EC" id="2.7.8.26" evidence="5 19"/>
<proteinExistence type="inferred from homology"/>
<dbReference type="RefSeq" id="WP_110290163.1">
    <property type="nucleotide sequence ID" value="NZ_QICS01000001.1"/>
</dbReference>
<evidence type="ECO:0000313" key="21">
    <source>
        <dbReference type="Proteomes" id="UP000247523"/>
    </source>
</evidence>
<feature type="transmembrane region" description="Helical" evidence="19">
    <location>
        <begin position="33"/>
        <end position="52"/>
    </location>
</feature>
<evidence type="ECO:0000313" key="20">
    <source>
        <dbReference type="EMBL" id="PXV95808.1"/>
    </source>
</evidence>
<evidence type="ECO:0000256" key="19">
    <source>
        <dbReference type="HAMAP-Rule" id="MF_00719"/>
    </source>
</evidence>
<keyword evidence="11 19" id="KW-0460">Magnesium</keyword>
<feature type="transmembrane region" description="Helical" evidence="19">
    <location>
        <begin position="58"/>
        <end position="80"/>
    </location>
</feature>
<dbReference type="PANTHER" id="PTHR34148">
    <property type="entry name" value="ADENOSYLCOBINAMIDE-GDP RIBAZOLETRANSFERASE"/>
    <property type="match status" value="1"/>
</dbReference>
<evidence type="ECO:0000256" key="6">
    <source>
        <dbReference type="ARBA" id="ARBA00015850"/>
    </source>
</evidence>
<evidence type="ECO:0000256" key="5">
    <source>
        <dbReference type="ARBA" id="ARBA00013200"/>
    </source>
</evidence>
<accession>A0A318F1T3</accession>
<evidence type="ECO:0000256" key="2">
    <source>
        <dbReference type="ARBA" id="ARBA00004651"/>
    </source>
</evidence>
<feature type="transmembrane region" description="Helical" evidence="19">
    <location>
        <begin position="232"/>
        <end position="252"/>
    </location>
</feature>
<comment type="subcellular location">
    <subcellularLocation>
        <location evidence="2 19">Cell membrane</location>
        <topology evidence="2 19">Multi-pass membrane protein</topology>
    </subcellularLocation>
</comment>
<comment type="function">
    <text evidence="14 19">Joins adenosylcobinamide-GDP and alpha-ribazole to generate adenosylcobalamin (Ado-cobalamin). Also synthesizes adenosylcobalamin 5'-phosphate from adenosylcobinamide-GDP and alpha-ribazole 5'-phosphate.</text>
</comment>
<evidence type="ECO:0000256" key="9">
    <source>
        <dbReference type="ARBA" id="ARBA00022679"/>
    </source>
</evidence>
<keyword evidence="10 19" id="KW-0812">Transmembrane</keyword>
<evidence type="ECO:0000256" key="3">
    <source>
        <dbReference type="ARBA" id="ARBA00004663"/>
    </source>
</evidence>
<comment type="caution">
    <text evidence="20">The sequence shown here is derived from an EMBL/GenBank/DDBJ whole genome shotgun (WGS) entry which is preliminary data.</text>
</comment>
<keyword evidence="8 19" id="KW-0169">Cobalamin biosynthesis</keyword>
<feature type="transmembrane region" description="Helical" evidence="19">
    <location>
        <begin position="108"/>
        <end position="128"/>
    </location>
</feature>
<protein>
    <recommendedName>
        <fullName evidence="6 19">Adenosylcobinamide-GDP ribazoletransferase</fullName>
        <ecNumber evidence="5 19">2.7.8.26</ecNumber>
    </recommendedName>
    <alternativeName>
        <fullName evidence="16 19">Cobalamin synthase</fullName>
    </alternativeName>
    <alternativeName>
        <fullName evidence="15 19">Cobalamin-5'-phosphate synthase</fullName>
    </alternativeName>
</protein>
<keyword evidence="7 19" id="KW-1003">Cell membrane</keyword>
<feature type="transmembrane region" description="Helical" evidence="19">
    <location>
        <begin position="134"/>
        <end position="158"/>
    </location>
</feature>
<keyword evidence="12 19" id="KW-1133">Transmembrane helix</keyword>